<dbReference type="GO" id="GO:2000051">
    <property type="term" value="P:negative regulation of non-canonical Wnt signaling pathway"/>
    <property type="evidence" value="ECO:0007669"/>
    <property type="project" value="TreeGrafter"/>
</dbReference>
<dbReference type="GO" id="GO:0016887">
    <property type="term" value="F:ATP hydrolysis activity"/>
    <property type="evidence" value="ECO:0007669"/>
    <property type="project" value="InterPro"/>
</dbReference>
<proteinExistence type="predicted"/>
<evidence type="ECO:0000313" key="2">
    <source>
        <dbReference type="Proteomes" id="UP000472263"/>
    </source>
</evidence>
<dbReference type="GO" id="GO:0005730">
    <property type="term" value="C:nucleolus"/>
    <property type="evidence" value="ECO:0007669"/>
    <property type="project" value="TreeGrafter"/>
</dbReference>
<dbReference type="GO" id="GO:0004842">
    <property type="term" value="F:ubiquitin-protein transferase activity"/>
    <property type="evidence" value="ECO:0007669"/>
    <property type="project" value="InterPro"/>
</dbReference>
<dbReference type="InterPro" id="IPR031248">
    <property type="entry name" value="RNF213"/>
</dbReference>
<dbReference type="GO" id="GO:0002040">
    <property type="term" value="P:sprouting angiogenesis"/>
    <property type="evidence" value="ECO:0007669"/>
    <property type="project" value="TreeGrafter"/>
</dbReference>
<keyword evidence="2" id="KW-1185">Reference proteome</keyword>
<reference evidence="1" key="2">
    <citation type="submission" date="2025-08" db="UniProtKB">
        <authorList>
            <consortium name="Ensembl"/>
        </authorList>
    </citation>
    <scope>IDENTIFICATION</scope>
</reference>
<sequence length="271" mass="30918">LVREARKLNNQEDRSSISDTQLTLCHPERELLPLVLAHCHYTLRKGKETDSSYNLPGIQTQLARRFLSGKPLIEAVRMEKTYVQLHADRFPKGTSRVLRSYTDVCDAVFVVEIGLRFLGKTGGDPKGQLLSYLTDSLQMGAQISSCVAKSRLEHSIFTWQLLTCWKSELMLSRLQVKFQQKLSQEERKGLKMFLSATDIDTFSLELHEILLLKTSSSMPDQVYSPHWESTVENHLEQKNLPPLPCLDSLPEDITLDKGADVWRTAVEFRKA</sequence>
<evidence type="ECO:0000313" key="1">
    <source>
        <dbReference type="Ensembl" id="ENSMMDP00005027825.1"/>
    </source>
</evidence>
<reference evidence="1" key="3">
    <citation type="submission" date="2025-09" db="UniProtKB">
        <authorList>
            <consortium name="Ensembl"/>
        </authorList>
    </citation>
    <scope>IDENTIFICATION</scope>
</reference>
<organism evidence="1 2">
    <name type="scientific">Myripristis murdjan</name>
    <name type="common">pinecone soldierfish</name>
    <dbReference type="NCBI Taxonomy" id="586833"/>
    <lineage>
        <taxon>Eukaryota</taxon>
        <taxon>Metazoa</taxon>
        <taxon>Chordata</taxon>
        <taxon>Craniata</taxon>
        <taxon>Vertebrata</taxon>
        <taxon>Euteleostomi</taxon>
        <taxon>Actinopterygii</taxon>
        <taxon>Neopterygii</taxon>
        <taxon>Teleostei</taxon>
        <taxon>Neoteleostei</taxon>
        <taxon>Acanthomorphata</taxon>
        <taxon>Holocentriformes</taxon>
        <taxon>Holocentridae</taxon>
        <taxon>Myripristis</taxon>
    </lineage>
</organism>
<dbReference type="GO" id="GO:0005829">
    <property type="term" value="C:cytosol"/>
    <property type="evidence" value="ECO:0007669"/>
    <property type="project" value="TreeGrafter"/>
</dbReference>
<dbReference type="Ensembl" id="ENSMMDT00005028495.1">
    <property type="protein sequence ID" value="ENSMMDP00005027825.1"/>
    <property type="gene ID" value="ENSMMDG00005013329.1"/>
</dbReference>
<dbReference type="PANTHER" id="PTHR22605">
    <property type="entry name" value="RZ-TYPE DOMAIN-CONTAINING PROTEIN"/>
    <property type="match status" value="1"/>
</dbReference>
<accession>A0A667YC06</accession>
<dbReference type="PANTHER" id="PTHR22605:SF21">
    <property type="entry name" value="E3 UBIQUITIN-PROTEIN LIGASE RNF213-BETA"/>
    <property type="match status" value="1"/>
</dbReference>
<name>A0A667YC06_9TELE</name>
<reference evidence="1" key="1">
    <citation type="submission" date="2019-06" db="EMBL/GenBank/DDBJ databases">
        <authorList>
            <consortium name="Wellcome Sanger Institute Data Sharing"/>
        </authorList>
    </citation>
    <scope>NUCLEOTIDE SEQUENCE [LARGE SCALE GENOMIC DNA]</scope>
</reference>
<dbReference type="GeneTree" id="ENSGT00630000089884"/>
<protein>
    <submittedName>
        <fullName evidence="1">Ring finger protein 213b</fullName>
    </submittedName>
</protein>
<dbReference type="AlphaFoldDB" id="A0A667YC06"/>
<dbReference type="Proteomes" id="UP000472263">
    <property type="component" value="Chromosome 19"/>
</dbReference>
<dbReference type="GO" id="GO:0006511">
    <property type="term" value="P:ubiquitin-dependent protein catabolic process"/>
    <property type="evidence" value="ECO:0007669"/>
    <property type="project" value="TreeGrafter"/>
</dbReference>
<dbReference type="GO" id="GO:0016020">
    <property type="term" value="C:membrane"/>
    <property type="evidence" value="ECO:0007669"/>
    <property type="project" value="TreeGrafter"/>
</dbReference>